<dbReference type="InterPro" id="IPR001789">
    <property type="entry name" value="Sig_transdc_resp-reg_receiver"/>
</dbReference>
<organism evidence="3 4">
    <name type="scientific">Chromobacterium paludis</name>
    <dbReference type="NCBI Taxonomy" id="2605945"/>
    <lineage>
        <taxon>Bacteria</taxon>
        <taxon>Pseudomonadati</taxon>
        <taxon>Pseudomonadota</taxon>
        <taxon>Betaproteobacteria</taxon>
        <taxon>Neisseriales</taxon>
        <taxon>Chromobacteriaceae</taxon>
        <taxon>Chromobacterium</taxon>
    </lineage>
</organism>
<dbReference type="SMART" id="SM00448">
    <property type="entry name" value="REC"/>
    <property type="match status" value="1"/>
</dbReference>
<dbReference type="GO" id="GO:0000160">
    <property type="term" value="P:phosphorelay signal transduction system"/>
    <property type="evidence" value="ECO:0007669"/>
    <property type="project" value="InterPro"/>
</dbReference>
<evidence type="ECO:0000259" key="2">
    <source>
        <dbReference type="PROSITE" id="PS50110"/>
    </source>
</evidence>
<dbReference type="Gene3D" id="3.40.50.2300">
    <property type="match status" value="1"/>
</dbReference>
<evidence type="ECO:0000313" key="4">
    <source>
        <dbReference type="Proteomes" id="UP000322079"/>
    </source>
</evidence>
<gene>
    <name evidence="3" type="ORF">FYK34_05960</name>
</gene>
<dbReference type="InterPro" id="IPR011006">
    <property type="entry name" value="CheY-like_superfamily"/>
</dbReference>
<feature type="domain" description="Response regulatory" evidence="2">
    <location>
        <begin position="5"/>
        <end position="120"/>
    </location>
</feature>
<evidence type="ECO:0000256" key="1">
    <source>
        <dbReference type="PROSITE-ProRule" id="PRU00169"/>
    </source>
</evidence>
<evidence type="ECO:0000313" key="3">
    <source>
        <dbReference type="EMBL" id="QEL55143.1"/>
    </source>
</evidence>
<name>A0A5C1DF48_9NEIS</name>
<proteinExistence type="predicted"/>
<reference evidence="3 4" key="1">
    <citation type="submission" date="2019-08" db="EMBL/GenBank/DDBJ databases">
        <title>Chromobacterium paludis, a novel bacterium isolated from a Maryland marsh pond.</title>
        <authorList>
            <person name="Blackburn M.B."/>
            <person name="Gundersen-Rindal D.E."/>
        </authorList>
    </citation>
    <scope>NUCLEOTIDE SEQUENCE [LARGE SCALE GENOMIC DNA]</scope>
    <source>
        <strain evidence="4">IIBBL 257-1</strain>
    </source>
</reference>
<protein>
    <submittedName>
        <fullName evidence="3">Response regulator</fullName>
    </submittedName>
</protein>
<keyword evidence="1" id="KW-0597">Phosphoprotein</keyword>
<sequence>MGQKSFLIVDDSPAVIKRLGMILESLGHRVIGSAANGREAIDLAKTLRPDAITMDIQMPEMSGLEATRHILREQPGKPVIIITAHGQESTVVDAIAAGAKYFICKPIEKDKVAEVLDKVFRDD</sequence>
<dbReference type="InterPro" id="IPR052048">
    <property type="entry name" value="ST_Response_Regulator"/>
</dbReference>
<dbReference type="PANTHER" id="PTHR43228">
    <property type="entry name" value="TWO-COMPONENT RESPONSE REGULATOR"/>
    <property type="match status" value="1"/>
</dbReference>
<accession>A0A5C1DF48</accession>
<dbReference type="KEGG" id="chrm:FYK34_05960"/>
<dbReference type="RefSeq" id="WP_149295513.1">
    <property type="nucleotide sequence ID" value="NZ_CP043473.1"/>
</dbReference>
<dbReference type="AlphaFoldDB" id="A0A5C1DF48"/>
<dbReference type="EMBL" id="CP043473">
    <property type="protein sequence ID" value="QEL55143.1"/>
    <property type="molecule type" value="Genomic_DNA"/>
</dbReference>
<dbReference type="Proteomes" id="UP000322079">
    <property type="component" value="Chromosome"/>
</dbReference>
<dbReference type="PROSITE" id="PS50110">
    <property type="entry name" value="RESPONSE_REGULATORY"/>
    <property type="match status" value="1"/>
</dbReference>
<keyword evidence="4" id="KW-1185">Reference proteome</keyword>
<dbReference type="Pfam" id="PF00072">
    <property type="entry name" value="Response_reg"/>
    <property type="match status" value="1"/>
</dbReference>
<dbReference type="PANTHER" id="PTHR43228:SF1">
    <property type="entry name" value="TWO-COMPONENT RESPONSE REGULATOR ARR22"/>
    <property type="match status" value="1"/>
</dbReference>
<feature type="modified residue" description="4-aspartylphosphate" evidence="1">
    <location>
        <position position="55"/>
    </location>
</feature>
<dbReference type="SUPFAM" id="SSF52172">
    <property type="entry name" value="CheY-like"/>
    <property type="match status" value="1"/>
</dbReference>